<dbReference type="KEGG" id="adl:AURDEDRAFT_131430"/>
<sequence length="277" mass="30923">MTPISIPSAGRSQRRSPRRLKEHLKRLSGPCHEAYLHQLADSMRRMNQARRAKWACLRLDGDFHKLRSAIVERANACRPGSCETEVPRNFFRGSAPLAQVLGNSHDLRFKNGAGRLRTSLSVNAEKGRDKHINAHQDGQMARILLSSAGPTNLSPNSLPKPTPVCAEVETIHDRDVAGTMIEVLTRGWQNISTSLSRLQELSYKLLVYMKITIAELKLALCYIRTVAAQLETLIQNQAAHTGRHENTSYETILLLSIYSQTKDDPANLPRCSALGLR</sequence>
<name>J0LBW5_AURST</name>
<evidence type="ECO:0000313" key="1">
    <source>
        <dbReference type="EMBL" id="EJD33933.1"/>
    </source>
</evidence>
<dbReference type="InParanoid" id="J0LBW5"/>
<gene>
    <name evidence="1" type="ORF">AURDEDRAFT_131430</name>
</gene>
<dbReference type="AlphaFoldDB" id="J0LBW5"/>
<evidence type="ECO:0000313" key="2">
    <source>
        <dbReference type="Proteomes" id="UP000006514"/>
    </source>
</evidence>
<accession>J0LBW5</accession>
<organism evidence="1 2">
    <name type="scientific">Auricularia subglabra (strain TFB-10046 / SS5)</name>
    <name type="common">White-rot fungus</name>
    <name type="synonym">Auricularia delicata (strain TFB10046)</name>
    <dbReference type="NCBI Taxonomy" id="717982"/>
    <lineage>
        <taxon>Eukaryota</taxon>
        <taxon>Fungi</taxon>
        <taxon>Dikarya</taxon>
        <taxon>Basidiomycota</taxon>
        <taxon>Agaricomycotina</taxon>
        <taxon>Agaricomycetes</taxon>
        <taxon>Auriculariales</taxon>
        <taxon>Auriculariaceae</taxon>
        <taxon>Auricularia</taxon>
    </lineage>
</organism>
<reference evidence="2" key="1">
    <citation type="journal article" date="2012" name="Science">
        <title>The Paleozoic origin of enzymatic lignin decomposition reconstructed from 31 fungal genomes.</title>
        <authorList>
            <person name="Floudas D."/>
            <person name="Binder M."/>
            <person name="Riley R."/>
            <person name="Barry K."/>
            <person name="Blanchette R.A."/>
            <person name="Henrissat B."/>
            <person name="Martinez A.T."/>
            <person name="Otillar R."/>
            <person name="Spatafora J.W."/>
            <person name="Yadav J.S."/>
            <person name="Aerts A."/>
            <person name="Benoit I."/>
            <person name="Boyd A."/>
            <person name="Carlson A."/>
            <person name="Copeland A."/>
            <person name="Coutinho P.M."/>
            <person name="de Vries R.P."/>
            <person name="Ferreira P."/>
            <person name="Findley K."/>
            <person name="Foster B."/>
            <person name="Gaskell J."/>
            <person name="Glotzer D."/>
            <person name="Gorecki P."/>
            <person name="Heitman J."/>
            <person name="Hesse C."/>
            <person name="Hori C."/>
            <person name="Igarashi K."/>
            <person name="Jurgens J.A."/>
            <person name="Kallen N."/>
            <person name="Kersten P."/>
            <person name="Kohler A."/>
            <person name="Kuees U."/>
            <person name="Kumar T.K.A."/>
            <person name="Kuo A."/>
            <person name="LaButti K."/>
            <person name="Larrondo L.F."/>
            <person name="Lindquist E."/>
            <person name="Ling A."/>
            <person name="Lombard V."/>
            <person name="Lucas S."/>
            <person name="Lundell T."/>
            <person name="Martin R."/>
            <person name="McLaughlin D.J."/>
            <person name="Morgenstern I."/>
            <person name="Morin E."/>
            <person name="Murat C."/>
            <person name="Nagy L.G."/>
            <person name="Nolan M."/>
            <person name="Ohm R.A."/>
            <person name="Patyshakuliyeva A."/>
            <person name="Rokas A."/>
            <person name="Ruiz-Duenas F.J."/>
            <person name="Sabat G."/>
            <person name="Salamov A."/>
            <person name="Samejima M."/>
            <person name="Schmutz J."/>
            <person name="Slot J.C."/>
            <person name="St John F."/>
            <person name="Stenlid J."/>
            <person name="Sun H."/>
            <person name="Sun S."/>
            <person name="Syed K."/>
            <person name="Tsang A."/>
            <person name="Wiebenga A."/>
            <person name="Young D."/>
            <person name="Pisabarro A."/>
            <person name="Eastwood D.C."/>
            <person name="Martin F."/>
            <person name="Cullen D."/>
            <person name="Grigoriev I.V."/>
            <person name="Hibbett D.S."/>
        </authorList>
    </citation>
    <scope>NUCLEOTIDE SEQUENCE [LARGE SCALE GENOMIC DNA]</scope>
    <source>
        <strain evidence="2">TFB10046</strain>
    </source>
</reference>
<protein>
    <submittedName>
        <fullName evidence="1">Uncharacterized protein</fullName>
    </submittedName>
</protein>
<dbReference type="EMBL" id="JH688045">
    <property type="protein sequence ID" value="EJD33933.1"/>
    <property type="molecule type" value="Genomic_DNA"/>
</dbReference>
<dbReference type="Proteomes" id="UP000006514">
    <property type="component" value="Unassembled WGS sequence"/>
</dbReference>
<keyword evidence="2" id="KW-1185">Reference proteome</keyword>
<proteinExistence type="predicted"/>